<organism evidence="3 4">
    <name type="scientific">Runella defluvii</name>
    <dbReference type="NCBI Taxonomy" id="370973"/>
    <lineage>
        <taxon>Bacteria</taxon>
        <taxon>Pseudomonadati</taxon>
        <taxon>Bacteroidota</taxon>
        <taxon>Cytophagia</taxon>
        <taxon>Cytophagales</taxon>
        <taxon>Spirosomataceae</taxon>
        <taxon>Runella</taxon>
    </lineage>
</organism>
<proteinExistence type="predicted"/>
<feature type="compositionally biased region" description="Low complexity" evidence="1">
    <location>
        <begin position="47"/>
        <end position="71"/>
    </location>
</feature>
<evidence type="ECO:0000256" key="1">
    <source>
        <dbReference type="SAM" id="MobiDB-lite"/>
    </source>
</evidence>
<accession>A0A7W6ENA2</accession>
<dbReference type="EMBL" id="JACIBY010000001">
    <property type="protein sequence ID" value="MBB3836264.1"/>
    <property type="molecule type" value="Genomic_DNA"/>
</dbReference>
<keyword evidence="2" id="KW-1133">Transmembrane helix</keyword>
<protein>
    <recommendedName>
        <fullName evidence="5">Ppx/GppA phosphatase domain-containing protein</fullName>
    </recommendedName>
</protein>
<sequence>MNLTGAGKVLLILFIAGLLGAGYYFLGPDPKKAITELTTKSPEGGPSASTTTESTASDESSSSASSESSAEATSTAGAFSYTAPEPVDGKLKGVVELGASGFNSFVVNIDKDKNWKLEHAEFGNSMVIENMASDYDIRIGLKRYIGNMMDHGVSGKDIHFVVSSGALKAEVTGKIIKVLKDMGYMVNTVTPDQEGSLGLKCALPASFNDKGFFTDIGSGNTKIAWSEGGAIKTLETYGAKYYEKGVADDKVYEEVGAMSKQVPKSKREICFIIGGVPFDLAKEVRNGKERYTVLKAAEAYKLDKAKSKAGGNIYKAVADATGCKTFVFDWDANFTIGFLLGLK</sequence>
<comment type="caution">
    <text evidence="3">The sequence shown here is derived from an EMBL/GenBank/DDBJ whole genome shotgun (WGS) entry which is preliminary data.</text>
</comment>
<gene>
    <name evidence="3" type="ORF">FHS57_000246</name>
</gene>
<keyword evidence="4" id="KW-1185">Reference proteome</keyword>
<dbReference type="Proteomes" id="UP000541352">
    <property type="component" value="Unassembled WGS sequence"/>
</dbReference>
<keyword evidence="2" id="KW-0812">Transmembrane</keyword>
<evidence type="ECO:0008006" key="5">
    <source>
        <dbReference type="Google" id="ProtNLM"/>
    </source>
</evidence>
<dbReference type="AlphaFoldDB" id="A0A7W6ENA2"/>
<feature type="transmembrane region" description="Helical" evidence="2">
    <location>
        <begin position="6"/>
        <end position="26"/>
    </location>
</feature>
<dbReference type="RefSeq" id="WP_183971037.1">
    <property type="nucleotide sequence ID" value="NZ_JACIBY010000001.1"/>
</dbReference>
<evidence type="ECO:0000313" key="3">
    <source>
        <dbReference type="EMBL" id="MBB3836264.1"/>
    </source>
</evidence>
<evidence type="ECO:0000313" key="4">
    <source>
        <dbReference type="Proteomes" id="UP000541352"/>
    </source>
</evidence>
<feature type="region of interest" description="Disordered" evidence="1">
    <location>
        <begin position="36"/>
        <end position="71"/>
    </location>
</feature>
<keyword evidence="2" id="KW-0472">Membrane</keyword>
<name>A0A7W6ENA2_9BACT</name>
<reference evidence="3 4" key="1">
    <citation type="submission" date="2020-08" db="EMBL/GenBank/DDBJ databases">
        <title>Genomic Encyclopedia of Type Strains, Phase IV (KMG-IV): sequencing the most valuable type-strain genomes for metagenomic binning, comparative biology and taxonomic classification.</title>
        <authorList>
            <person name="Goeker M."/>
        </authorList>
    </citation>
    <scope>NUCLEOTIDE SEQUENCE [LARGE SCALE GENOMIC DNA]</scope>
    <source>
        <strain evidence="3 4">DSM 17976</strain>
    </source>
</reference>
<evidence type="ECO:0000256" key="2">
    <source>
        <dbReference type="SAM" id="Phobius"/>
    </source>
</evidence>